<dbReference type="CDD" id="cd00082">
    <property type="entry name" value="HisKA"/>
    <property type="match status" value="1"/>
</dbReference>
<evidence type="ECO:0000256" key="10">
    <source>
        <dbReference type="SAM" id="Coils"/>
    </source>
</evidence>
<dbReference type="CDD" id="cd00156">
    <property type="entry name" value="REC"/>
    <property type="match status" value="1"/>
</dbReference>
<dbReference type="RefSeq" id="WP_155303376.1">
    <property type="nucleotide sequence ID" value="NZ_AP021875.1"/>
</dbReference>
<dbReference type="PANTHER" id="PTHR43065">
    <property type="entry name" value="SENSOR HISTIDINE KINASE"/>
    <property type="match status" value="1"/>
</dbReference>
<keyword evidence="11" id="KW-0472">Membrane</keyword>
<protein>
    <recommendedName>
        <fullName evidence="2">histidine kinase</fullName>
        <ecNumber evidence="2">2.7.13.3</ecNumber>
    </recommendedName>
</protein>
<keyword evidence="4" id="KW-0808">Transferase</keyword>
<accession>A0A5K7YY85</accession>
<feature type="domain" description="Histidine kinase" evidence="12">
    <location>
        <begin position="374"/>
        <end position="600"/>
    </location>
</feature>
<dbReference type="SUPFAM" id="SSF52172">
    <property type="entry name" value="CheY-like"/>
    <property type="match status" value="1"/>
</dbReference>
<dbReference type="SMART" id="SM00448">
    <property type="entry name" value="REC"/>
    <property type="match status" value="1"/>
</dbReference>
<feature type="domain" description="PAC" evidence="14">
    <location>
        <begin position="304"/>
        <end position="354"/>
    </location>
</feature>
<dbReference type="InterPro" id="IPR036097">
    <property type="entry name" value="HisK_dim/P_sf"/>
</dbReference>
<dbReference type="InterPro" id="IPR001789">
    <property type="entry name" value="Sig_transdc_resp-reg_receiver"/>
</dbReference>
<keyword evidence="7" id="KW-0067">ATP-binding</keyword>
<evidence type="ECO:0000256" key="6">
    <source>
        <dbReference type="ARBA" id="ARBA00022777"/>
    </source>
</evidence>
<dbReference type="PANTHER" id="PTHR43065:SF46">
    <property type="entry name" value="C4-DICARBOXYLATE TRANSPORT SENSOR PROTEIN DCTB"/>
    <property type="match status" value="1"/>
</dbReference>
<evidence type="ECO:0000256" key="8">
    <source>
        <dbReference type="ARBA" id="ARBA00023012"/>
    </source>
</evidence>
<comment type="catalytic activity">
    <reaction evidence="1">
        <text>ATP + protein L-histidine = ADP + protein N-phospho-L-histidine.</text>
        <dbReference type="EC" id="2.7.13.3"/>
    </reaction>
</comment>
<keyword evidence="8" id="KW-0902">Two-component regulatory system</keyword>
<evidence type="ECO:0000259" key="12">
    <source>
        <dbReference type="PROSITE" id="PS50109"/>
    </source>
</evidence>
<keyword evidence="11" id="KW-1133">Transmembrane helix</keyword>
<dbReference type="AlphaFoldDB" id="A0A5K7YY85"/>
<dbReference type="GO" id="GO:0005524">
    <property type="term" value="F:ATP binding"/>
    <property type="evidence" value="ECO:0007669"/>
    <property type="project" value="UniProtKB-KW"/>
</dbReference>
<feature type="coiled-coil region" evidence="10">
    <location>
        <begin position="336"/>
        <end position="365"/>
    </location>
</feature>
<dbReference type="InterPro" id="IPR035965">
    <property type="entry name" value="PAS-like_dom_sf"/>
</dbReference>
<evidence type="ECO:0000256" key="3">
    <source>
        <dbReference type="ARBA" id="ARBA00022553"/>
    </source>
</evidence>
<dbReference type="EMBL" id="AP021875">
    <property type="protein sequence ID" value="BBO74336.1"/>
    <property type="molecule type" value="Genomic_DNA"/>
</dbReference>
<dbReference type="SUPFAM" id="SSF47384">
    <property type="entry name" value="Homodimeric domain of signal transducing histidine kinase"/>
    <property type="match status" value="1"/>
</dbReference>
<feature type="transmembrane region" description="Helical" evidence="11">
    <location>
        <begin position="209"/>
        <end position="227"/>
    </location>
</feature>
<dbReference type="GO" id="GO:0000155">
    <property type="term" value="F:phosphorelay sensor kinase activity"/>
    <property type="evidence" value="ECO:0007669"/>
    <property type="project" value="InterPro"/>
</dbReference>
<dbReference type="Pfam" id="PF00512">
    <property type="entry name" value="HisKA"/>
    <property type="match status" value="1"/>
</dbReference>
<dbReference type="PROSITE" id="PS50110">
    <property type="entry name" value="RESPONSE_REGULATORY"/>
    <property type="match status" value="1"/>
</dbReference>
<keyword evidence="6" id="KW-0418">Kinase</keyword>
<dbReference type="NCBIfam" id="TIGR00229">
    <property type="entry name" value="sensory_box"/>
    <property type="match status" value="1"/>
</dbReference>
<dbReference type="InterPro" id="IPR004358">
    <property type="entry name" value="Sig_transdc_His_kin-like_C"/>
</dbReference>
<dbReference type="SUPFAM" id="SSF55785">
    <property type="entry name" value="PYP-like sensor domain (PAS domain)"/>
    <property type="match status" value="1"/>
</dbReference>
<evidence type="ECO:0000313" key="15">
    <source>
        <dbReference type="EMBL" id="BBO74336.1"/>
    </source>
</evidence>
<dbReference type="InterPro" id="IPR005467">
    <property type="entry name" value="His_kinase_dom"/>
</dbReference>
<feature type="transmembrane region" description="Helical" evidence="11">
    <location>
        <begin position="143"/>
        <end position="166"/>
    </location>
</feature>
<dbReference type="Gene3D" id="1.10.287.130">
    <property type="match status" value="1"/>
</dbReference>
<dbReference type="Gene3D" id="3.30.450.20">
    <property type="entry name" value="PAS domain"/>
    <property type="match status" value="1"/>
</dbReference>
<dbReference type="InterPro" id="IPR000014">
    <property type="entry name" value="PAS"/>
</dbReference>
<dbReference type="PRINTS" id="PR00344">
    <property type="entry name" value="BCTRLSENSOR"/>
</dbReference>
<dbReference type="InterPro" id="IPR000700">
    <property type="entry name" value="PAS-assoc_C"/>
</dbReference>
<name>A0A5K7YY85_9BACT</name>
<feature type="transmembrane region" description="Helical" evidence="11">
    <location>
        <begin position="69"/>
        <end position="93"/>
    </location>
</feature>
<feature type="transmembrane region" description="Helical" evidence="11">
    <location>
        <begin position="12"/>
        <end position="30"/>
    </location>
</feature>
<dbReference type="PROSITE" id="PS50109">
    <property type="entry name" value="HIS_KIN"/>
    <property type="match status" value="1"/>
</dbReference>
<evidence type="ECO:0000256" key="5">
    <source>
        <dbReference type="ARBA" id="ARBA00022741"/>
    </source>
</evidence>
<feature type="transmembrane region" description="Helical" evidence="11">
    <location>
        <begin position="178"/>
        <end position="203"/>
    </location>
</feature>
<keyword evidence="16" id="KW-1185">Reference proteome</keyword>
<dbReference type="InterPro" id="IPR003661">
    <property type="entry name" value="HisK_dim/P_dom"/>
</dbReference>
<evidence type="ECO:0000256" key="7">
    <source>
        <dbReference type="ARBA" id="ARBA00022840"/>
    </source>
</evidence>
<dbReference type="SMART" id="SM00388">
    <property type="entry name" value="HisKA"/>
    <property type="match status" value="1"/>
</dbReference>
<evidence type="ECO:0000256" key="9">
    <source>
        <dbReference type="PROSITE-ProRule" id="PRU00169"/>
    </source>
</evidence>
<feature type="transmembrane region" description="Helical" evidence="11">
    <location>
        <begin position="105"/>
        <end position="123"/>
    </location>
</feature>
<evidence type="ECO:0000256" key="2">
    <source>
        <dbReference type="ARBA" id="ARBA00012438"/>
    </source>
</evidence>
<dbReference type="InterPro" id="IPR036890">
    <property type="entry name" value="HATPase_C_sf"/>
</dbReference>
<dbReference type="Gene3D" id="3.40.50.2300">
    <property type="match status" value="1"/>
</dbReference>
<evidence type="ECO:0000256" key="1">
    <source>
        <dbReference type="ARBA" id="ARBA00000085"/>
    </source>
</evidence>
<keyword evidence="11" id="KW-0812">Transmembrane</keyword>
<gene>
    <name evidence="15" type="ORF">DSCW_17530</name>
</gene>
<keyword evidence="10" id="KW-0175">Coiled coil</keyword>
<proteinExistence type="predicted"/>
<dbReference type="Gene3D" id="3.30.565.10">
    <property type="entry name" value="Histidine kinase-like ATPase, C-terminal domain"/>
    <property type="match status" value="1"/>
</dbReference>
<evidence type="ECO:0000313" key="16">
    <source>
        <dbReference type="Proteomes" id="UP000427769"/>
    </source>
</evidence>
<dbReference type="Proteomes" id="UP000427769">
    <property type="component" value="Chromosome"/>
</dbReference>
<dbReference type="PROSITE" id="PS50113">
    <property type="entry name" value="PAC"/>
    <property type="match status" value="1"/>
</dbReference>
<feature type="transmembrane region" description="Helical" evidence="11">
    <location>
        <begin position="37"/>
        <end position="57"/>
    </location>
</feature>
<dbReference type="Pfam" id="PF00072">
    <property type="entry name" value="Response_reg"/>
    <property type="match status" value="1"/>
</dbReference>
<dbReference type="SUPFAM" id="SSF55874">
    <property type="entry name" value="ATPase domain of HSP90 chaperone/DNA topoisomerase II/histidine kinase"/>
    <property type="match status" value="1"/>
</dbReference>
<dbReference type="KEGG" id="dwd:DSCW_17530"/>
<feature type="domain" description="Response regulatory" evidence="13">
    <location>
        <begin position="621"/>
        <end position="737"/>
    </location>
</feature>
<evidence type="ECO:0000259" key="14">
    <source>
        <dbReference type="PROSITE" id="PS50113"/>
    </source>
</evidence>
<keyword evidence="3 9" id="KW-0597">Phosphoprotein</keyword>
<evidence type="ECO:0000256" key="4">
    <source>
        <dbReference type="ARBA" id="ARBA00022679"/>
    </source>
</evidence>
<feature type="modified residue" description="4-aspartylphosphate" evidence="9">
    <location>
        <position position="671"/>
    </location>
</feature>
<organism evidence="15 16">
    <name type="scientific">Desulfosarcina widdelii</name>
    <dbReference type="NCBI Taxonomy" id="947919"/>
    <lineage>
        <taxon>Bacteria</taxon>
        <taxon>Pseudomonadati</taxon>
        <taxon>Thermodesulfobacteriota</taxon>
        <taxon>Desulfobacteria</taxon>
        <taxon>Desulfobacterales</taxon>
        <taxon>Desulfosarcinaceae</taxon>
        <taxon>Desulfosarcina</taxon>
    </lineage>
</organism>
<dbReference type="Pfam" id="PF02518">
    <property type="entry name" value="HATPase_c"/>
    <property type="match status" value="1"/>
</dbReference>
<dbReference type="EC" id="2.7.13.3" evidence="2"/>
<keyword evidence="5" id="KW-0547">Nucleotide-binding</keyword>
<evidence type="ECO:0000256" key="11">
    <source>
        <dbReference type="SAM" id="Phobius"/>
    </source>
</evidence>
<dbReference type="OrthoDB" id="45683at2"/>
<dbReference type="InterPro" id="IPR011006">
    <property type="entry name" value="CheY-like_superfamily"/>
</dbReference>
<evidence type="ECO:0000259" key="13">
    <source>
        <dbReference type="PROSITE" id="PS50110"/>
    </source>
</evidence>
<dbReference type="InterPro" id="IPR003594">
    <property type="entry name" value="HATPase_dom"/>
</dbReference>
<dbReference type="SMART" id="SM00387">
    <property type="entry name" value="HATPase_c"/>
    <property type="match status" value="1"/>
</dbReference>
<reference evidence="15 16" key="1">
    <citation type="submission" date="2019-11" db="EMBL/GenBank/DDBJ databases">
        <title>Comparative genomics of hydrocarbon-degrading Desulfosarcina strains.</title>
        <authorList>
            <person name="Watanabe M."/>
            <person name="Kojima H."/>
            <person name="Fukui M."/>
        </authorList>
    </citation>
    <scope>NUCLEOTIDE SEQUENCE [LARGE SCALE GENOMIC DNA]</scope>
    <source>
        <strain evidence="15 16">PP31</strain>
    </source>
</reference>
<sequence>MEKIVLQSAGSLSVAILALVMVVLQAVFLCKKPRFTLYGWSLGISFSAMLYAVGVFFEYNCPPGPANQWAGRLEWTAVVCLIQFLYGFTFAYFKVDARRYHQVAGCFHLFLMLLIWKTDLLIAERFVARHFTGLAQPYIEPDLGPYGAFFVLYGFLSSLGAIAIWLRCKDPGERYKGACVSGIAIWTLLGIHDGMAALGVPAFQYFMEYGFFVFSLLVLWIVAGRSYEILSEDKYRTITRFVNDGILVEQNDTAVFENPACRSLLGKSAIGWTIEDFTAMIAENDKERFNQFYDSFTDPAVTENSVIVGIERDDGSQSTVEINANEIHYKTGPAVLAVLRDISERLREEKERKRNEEKVARLKKMESLGLLAGGVAHDLNNVLSGIVSYPELLLMELPEDSKLRGPIQTIQESGKRAAAIVSELLTVARGAAIEKEVMNLNRTIEDYVRSPEYKKLMMFHPKVRVETNLDNRILNIKGSPLHFGKAVMNLVSNAAEAIEGRGRVVVSTANRCLDRPAKGYGNIPKGDYVVLTVADNGPGMDREALDRIFEPFYTKKVMGRSGTGLGLTLVWNVVQDHGAYIDIVCSNEGTRFDIYCHVTREMPAGEMRPFQIESVYGQGERILVVDDAKNQQEITCQILEKMGFSTSCVSSGEAAVEYIREHGGIDLLLLDMIMDPGINGRETYDRIKEIQPDQKAIILSGFAETEDVKRTLRAGAAKYIKKPVGINELGQAIKDVLG</sequence>